<gene>
    <name evidence="7" type="ORF">K443DRAFT_134975</name>
</gene>
<dbReference type="EMBL" id="KN838830">
    <property type="protein sequence ID" value="KIJ93695.1"/>
    <property type="molecule type" value="Genomic_DNA"/>
</dbReference>
<evidence type="ECO:0000313" key="7">
    <source>
        <dbReference type="EMBL" id="KIJ93695.1"/>
    </source>
</evidence>
<dbReference type="Pfam" id="PF02138">
    <property type="entry name" value="Beach"/>
    <property type="match status" value="1"/>
</dbReference>
<name>A0A0C9WQZ0_9AGAR</name>
<dbReference type="Proteomes" id="UP000054477">
    <property type="component" value="Unassembled WGS sequence"/>
</dbReference>
<dbReference type="PANTHER" id="PTHR46108">
    <property type="entry name" value="BLUE CHEESE"/>
    <property type="match status" value="1"/>
</dbReference>
<dbReference type="InterPro" id="IPR051944">
    <property type="entry name" value="BEACH_domain_protein"/>
</dbReference>
<dbReference type="PANTHER" id="PTHR46108:SF4">
    <property type="entry name" value="BLUE CHEESE"/>
    <property type="match status" value="1"/>
</dbReference>
<dbReference type="SMART" id="SM01026">
    <property type="entry name" value="Beach"/>
    <property type="match status" value="1"/>
</dbReference>
<dbReference type="Gene3D" id="2.130.10.10">
    <property type="entry name" value="YVTN repeat-like/Quinoprotein amine dehydrogenase"/>
    <property type="match status" value="1"/>
</dbReference>
<sequence>MLQTLLSPLRSRFDLSPKTPTTATVQSPKEQEQTQSPEDFARDVLVELMRSAVENLKRADGERAKCEVLVEIQRIMLQDEVTKNVFREMDGFLVLMSVLSTIQDHHHAQDDHTAAIETTRLVFVVLAEATTDHLENSDFFRNRLGYESLGIALQGLASDPQTVDETMGFLLSLALSDFSLSGLFTSIRGAHGDDLDVRLAEFQSRLGTIHRPEVIRILWDLAFRDTTSTRYGMFKLFEELSYVSHRNQGVLSGLGLVKSVFTRFIETRGDESVSEKERHVLQKVLRRLLDMGATTSEARRIFEAAVKGDETLDGEILDVIRFGMKSRWVQHFSMESSAALVVSDDKFKGLPAGGLTVMMWIWVAELPKHGNYALFTVEVPTRVLLQLSLRPDGKLELTSSGNARAATFASTTLRKCRWTHVALVHYPVRGTNPCIRLFVDGALCDMLSWPYPKPESSLQEGTYTIGDASEGARMSWCLASAYLLATPLGDDLPRLVHHLGPRHSGTFQDPTLIKFLTYDASTSLNMFLTNATKNSDVSPLMKAVKNGLGVPESLFVFSLSASDCSASGQNSAVPAKGLLKEVESRGNVFTVKATTLDMALWKIGGAAVALRLVQLAQTPHEISRTLGILTDGLKNNWQNSEDMERLRGYEILAGILRGKAQAINLTAFETLFEFLGLNFGSPEHSTVTNLVAYKAIALDFERWSRSRKEIQRSHLEHFTILVQTSRYRAFNVKQRMAKMGLVRKLLFALQAEWYPQETLPYVIEALKVTSQANFTKDDTIKPLVSYLAANLHEGVGDTTSPHSIISRFEFKNPREKAEQILELLISTLAIPTHHAKFVAALPLTRICLLLLGDPPSPLVATQILRLIGISIDTSSSFSRKFELVGGWSVLKTVLPLSWDPAVNEAAFNLLLGRLDKKAVERQDDVVSCPPIVPTIISALRSGLVSVAANCHADEASHQLSWETETTMEILVEEMMSLHASSATFREIFRSQQTTQLFIEAYKVYVSKLSSAIHINQWTTRILDKLTHFALALALDNAVAGQQKREILNTIQSAETILNPAADKTLIDPSLVHMSDSRTVRQRIASARFSMQVGERTVIKTITRMGEWRRTIQVSEKKRLRRTILDLREHRRQVSRLHEWTNLLTSERGLWPHPEPRLWRLDETEGPHRIRKKLEPQNDKNPSSRVDALRQGIRDVQQPDSESNSVIQAEVPPWAESYEISSTDMEERQLAEDIVDDKLRRVRHELEPGDVIEAVGTVARVAGVGSSPGLLIIGRTHIYMLDGVVENDEGEVIDAHDAPKRLLFIPGSLVELDGPQRAQRWAHHQISTCSDKKFLFRDVALEIYFKDSRSLLLVFLDKKRRQDMDQQLYAIINRNNIEPGLSSAPLRTPLYRMGSRMLSTFRADELSSATRKWQAREISNYTYLGILNQISGRTPSDATQYPVFPWVLSDYTSQTLDLTSPESYRDLTKPMGALTPAQREAAETKYENLESVGEEPFHYGTHFSSSMIVCHFLIRLAPFTNMFKTLQGGDWDLPDRLFSDLPRAYLSAAEDVRGDVRELIPEFFTCPEFLENSQNLNFGVQQQTGERIHDVKLPPWARRDPLLFIVMNRRALESPYVSEYLPAWIDLIWGCKQRDAASLNVFHPLSYEGSIDLDNIKDDLEREATVGIIHNFGQTPRKLFTAPHPERFHHGLVTLPIGTLHGIEEDPHLLTQAPRCFKDLGPTVAVRELVLDPISERMVPCPEGVLCVPQYPHEQVEWRPGSTELRVVVDNKVVQVIENAFCNCATFADSANLITGSSDYTVRLWKVTHPNSGSSGGIHISLSNIMRIHTDEVICVAASRAWSLVVSGSKDGSAAIWDLNRGMYVRSIWHGEGGESTTVNLVAINESTGYIATCSRLKLCLHTINAQHIANLDLTTTPSYSRLVPTITAMAFHERDYSYLGVLATGGPDGTITLRTWTADGTPEGEKAQWEFLAIRTVKARMGGRGIHRPSSVTALKFRGEQMYHGEETGKSFVWTFPE</sequence>
<keyword evidence="2" id="KW-0677">Repeat</keyword>
<evidence type="ECO:0000256" key="1">
    <source>
        <dbReference type="ARBA" id="ARBA00022574"/>
    </source>
</evidence>
<evidence type="ECO:0008006" key="9">
    <source>
        <dbReference type="Google" id="ProtNLM"/>
    </source>
</evidence>
<dbReference type="InterPro" id="IPR000409">
    <property type="entry name" value="BEACH_dom"/>
</dbReference>
<accession>A0A0C9WQZ0</accession>
<dbReference type="SMART" id="SM00320">
    <property type="entry name" value="WD40"/>
    <property type="match status" value="3"/>
</dbReference>
<dbReference type="CDD" id="cd06071">
    <property type="entry name" value="Beach"/>
    <property type="match status" value="1"/>
</dbReference>
<evidence type="ECO:0000256" key="2">
    <source>
        <dbReference type="ARBA" id="ARBA00022737"/>
    </source>
</evidence>
<dbReference type="InterPro" id="IPR036372">
    <property type="entry name" value="BEACH_dom_sf"/>
</dbReference>
<dbReference type="SUPFAM" id="SSF50729">
    <property type="entry name" value="PH domain-like"/>
    <property type="match status" value="1"/>
</dbReference>
<dbReference type="InterPro" id="IPR001680">
    <property type="entry name" value="WD40_rpt"/>
</dbReference>
<dbReference type="InterPro" id="IPR036322">
    <property type="entry name" value="WD40_repeat_dom_sf"/>
</dbReference>
<dbReference type="InterPro" id="IPR013320">
    <property type="entry name" value="ConA-like_dom_sf"/>
</dbReference>
<dbReference type="PROSITE" id="PS50294">
    <property type="entry name" value="WD_REPEATS_REGION"/>
    <property type="match status" value="1"/>
</dbReference>
<dbReference type="OrthoDB" id="26681at2759"/>
<dbReference type="Gene3D" id="2.30.29.30">
    <property type="entry name" value="Pleckstrin-homology domain (PH domain)/Phosphotyrosine-binding domain (PTB)"/>
    <property type="match status" value="1"/>
</dbReference>
<dbReference type="STRING" id="1095629.A0A0C9WQZ0"/>
<dbReference type="InterPro" id="IPR015943">
    <property type="entry name" value="WD40/YVTN_repeat-like_dom_sf"/>
</dbReference>
<dbReference type="PROSITE" id="PS51783">
    <property type="entry name" value="PH_BEACH"/>
    <property type="match status" value="1"/>
</dbReference>
<keyword evidence="1 3" id="KW-0853">WD repeat</keyword>
<dbReference type="PROSITE" id="PS00678">
    <property type="entry name" value="WD_REPEATS_1"/>
    <property type="match status" value="1"/>
</dbReference>
<protein>
    <recommendedName>
        <fullName evidence="9">Beach-domain-containing protein</fullName>
    </recommendedName>
</protein>
<evidence type="ECO:0000259" key="6">
    <source>
        <dbReference type="PROSITE" id="PS51783"/>
    </source>
</evidence>
<organism evidence="7 8">
    <name type="scientific">Laccaria amethystina LaAM-08-1</name>
    <dbReference type="NCBI Taxonomy" id="1095629"/>
    <lineage>
        <taxon>Eukaryota</taxon>
        <taxon>Fungi</taxon>
        <taxon>Dikarya</taxon>
        <taxon>Basidiomycota</taxon>
        <taxon>Agaricomycotina</taxon>
        <taxon>Agaricomycetes</taxon>
        <taxon>Agaricomycetidae</taxon>
        <taxon>Agaricales</taxon>
        <taxon>Agaricineae</taxon>
        <taxon>Hydnangiaceae</taxon>
        <taxon>Laccaria</taxon>
    </lineage>
</organism>
<dbReference type="SUPFAM" id="SSF49899">
    <property type="entry name" value="Concanavalin A-like lectins/glucanases"/>
    <property type="match status" value="1"/>
</dbReference>
<dbReference type="InterPro" id="IPR023362">
    <property type="entry name" value="PH-BEACH_dom"/>
</dbReference>
<keyword evidence="8" id="KW-1185">Reference proteome</keyword>
<dbReference type="SUPFAM" id="SSF50978">
    <property type="entry name" value="WD40 repeat-like"/>
    <property type="match status" value="1"/>
</dbReference>
<feature type="domain" description="BEACH" evidence="5">
    <location>
        <begin position="1397"/>
        <end position="1686"/>
    </location>
</feature>
<feature type="region of interest" description="Disordered" evidence="4">
    <location>
        <begin position="12"/>
        <end position="38"/>
    </location>
</feature>
<evidence type="ECO:0000256" key="4">
    <source>
        <dbReference type="SAM" id="MobiDB-lite"/>
    </source>
</evidence>
<evidence type="ECO:0000259" key="5">
    <source>
        <dbReference type="PROSITE" id="PS50197"/>
    </source>
</evidence>
<dbReference type="Gene3D" id="2.60.120.200">
    <property type="match status" value="1"/>
</dbReference>
<dbReference type="InterPro" id="IPR019775">
    <property type="entry name" value="WD40_repeat_CS"/>
</dbReference>
<feature type="repeat" description="WD" evidence="3">
    <location>
        <begin position="1825"/>
        <end position="1866"/>
    </location>
</feature>
<proteinExistence type="predicted"/>
<dbReference type="InterPro" id="IPR011993">
    <property type="entry name" value="PH-like_dom_sf"/>
</dbReference>
<dbReference type="Pfam" id="PF00400">
    <property type="entry name" value="WD40"/>
    <property type="match status" value="1"/>
</dbReference>
<dbReference type="Gene3D" id="1.10.1540.10">
    <property type="entry name" value="BEACH domain"/>
    <property type="match status" value="1"/>
</dbReference>
<dbReference type="Pfam" id="PF23295">
    <property type="entry name" value="Arm_4"/>
    <property type="match status" value="1"/>
</dbReference>
<feature type="domain" description="BEACH-type PH" evidence="6">
    <location>
        <begin position="1246"/>
        <end position="1368"/>
    </location>
</feature>
<dbReference type="InterPro" id="IPR056252">
    <property type="entry name" value="Alfy-like_Arm-like"/>
</dbReference>
<evidence type="ECO:0000313" key="8">
    <source>
        <dbReference type="Proteomes" id="UP000054477"/>
    </source>
</evidence>
<dbReference type="PROSITE" id="PS50082">
    <property type="entry name" value="WD_REPEATS_2"/>
    <property type="match status" value="1"/>
</dbReference>
<reference evidence="8" key="2">
    <citation type="submission" date="2015-01" db="EMBL/GenBank/DDBJ databases">
        <title>Evolutionary Origins and Diversification of the Mycorrhizal Mutualists.</title>
        <authorList>
            <consortium name="DOE Joint Genome Institute"/>
            <consortium name="Mycorrhizal Genomics Consortium"/>
            <person name="Kohler A."/>
            <person name="Kuo A."/>
            <person name="Nagy L.G."/>
            <person name="Floudas D."/>
            <person name="Copeland A."/>
            <person name="Barry K.W."/>
            <person name="Cichocki N."/>
            <person name="Veneault-Fourrey C."/>
            <person name="LaButti K."/>
            <person name="Lindquist E.A."/>
            <person name="Lipzen A."/>
            <person name="Lundell T."/>
            <person name="Morin E."/>
            <person name="Murat C."/>
            <person name="Riley R."/>
            <person name="Ohm R."/>
            <person name="Sun H."/>
            <person name="Tunlid A."/>
            <person name="Henrissat B."/>
            <person name="Grigoriev I.V."/>
            <person name="Hibbett D.S."/>
            <person name="Martin F."/>
        </authorList>
    </citation>
    <scope>NUCLEOTIDE SEQUENCE [LARGE SCALE GENOMIC DNA]</scope>
    <source>
        <strain evidence="8">LaAM-08-1</strain>
    </source>
</reference>
<dbReference type="SUPFAM" id="SSF81837">
    <property type="entry name" value="BEACH domain"/>
    <property type="match status" value="1"/>
</dbReference>
<dbReference type="PROSITE" id="PS50197">
    <property type="entry name" value="BEACH"/>
    <property type="match status" value="1"/>
</dbReference>
<reference evidence="7 8" key="1">
    <citation type="submission" date="2014-04" db="EMBL/GenBank/DDBJ databases">
        <authorList>
            <consortium name="DOE Joint Genome Institute"/>
            <person name="Kuo A."/>
            <person name="Kohler A."/>
            <person name="Nagy L.G."/>
            <person name="Floudas D."/>
            <person name="Copeland A."/>
            <person name="Barry K.W."/>
            <person name="Cichocki N."/>
            <person name="Veneault-Fourrey C."/>
            <person name="LaButti K."/>
            <person name="Lindquist E.A."/>
            <person name="Lipzen A."/>
            <person name="Lundell T."/>
            <person name="Morin E."/>
            <person name="Murat C."/>
            <person name="Sun H."/>
            <person name="Tunlid A."/>
            <person name="Henrissat B."/>
            <person name="Grigoriev I.V."/>
            <person name="Hibbett D.S."/>
            <person name="Martin F."/>
            <person name="Nordberg H.P."/>
            <person name="Cantor M.N."/>
            <person name="Hua S.X."/>
        </authorList>
    </citation>
    <scope>NUCLEOTIDE SEQUENCE [LARGE SCALE GENOMIC DNA]</scope>
    <source>
        <strain evidence="7 8">LaAM-08-1</strain>
    </source>
</reference>
<feature type="compositionally biased region" description="Polar residues" evidence="4">
    <location>
        <begin position="18"/>
        <end position="37"/>
    </location>
</feature>
<dbReference type="HOGENOM" id="CLU_000175_1_1_1"/>
<evidence type="ECO:0000256" key="3">
    <source>
        <dbReference type="PROSITE-ProRule" id="PRU00221"/>
    </source>
</evidence>